<evidence type="ECO:0000256" key="3">
    <source>
        <dbReference type="ARBA" id="ARBA00023163"/>
    </source>
</evidence>
<dbReference type="GO" id="GO:0003700">
    <property type="term" value="F:DNA-binding transcription factor activity"/>
    <property type="evidence" value="ECO:0007669"/>
    <property type="project" value="InterPro"/>
</dbReference>
<dbReference type="SMART" id="SM00418">
    <property type="entry name" value="HTH_ARSR"/>
    <property type="match status" value="1"/>
</dbReference>
<keyword evidence="1" id="KW-0805">Transcription regulation</keyword>
<accession>C8S5S9</accession>
<dbReference type="eggNOG" id="COG0640">
    <property type="taxonomic scope" value="Bacteria"/>
</dbReference>
<keyword evidence="2" id="KW-0238">DNA-binding</keyword>
<protein>
    <submittedName>
        <fullName evidence="5">Transcriptional regulator, ArsR family</fullName>
    </submittedName>
</protein>
<evidence type="ECO:0000256" key="1">
    <source>
        <dbReference type="ARBA" id="ARBA00023015"/>
    </source>
</evidence>
<name>C8S5S9_9RHOB</name>
<dbReference type="GO" id="GO:0003677">
    <property type="term" value="F:DNA binding"/>
    <property type="evidence" value="ECO:0007669"/>
    <property type="project" value="UniProtKB-KW"/>
</dbReference>
<evidence type="ECO:0000256" key="2">
    <source>
        <dbReference type="ARBA" id="ARBA00023125"/>
    </source>
</evidence>
<dbReference type="InterPro" id="IPR051081">
    <property type="entry name" value="HTH_MetalResp_TranReg"/>
</dbReference>
<dbReference type="NCBIfam" id="NF033788">
    <property type="entry name" value="HTH_metalloreg"/>
    <property type="match status" value="1"/>
</dbReference>
<dbReference type="SUPFAM" id="SSF46785">
    <property type="entry name" value="Winged helix' DNA-binding domain"/>
    <property type="match status" value="1"/>
</dbReference>
<dbReference type="AlphaFoldDB" id="C8S5S9"/>
<dbReference type="EMBL" id="ACYY01000058">
    <property type="protein sequence ID" value="EEW23660.1"/>
    <property type="molecule type" value="Genomic_DNA"/>
</dbReference>
<reference evidence="5 6" key="1">
    <citation type="submission" date="2009-08" db="EMBL/GenBank/DDBJ databases">
        <title>The draft genome of Rhodobacter sp. SW2.</title>
        <authorList>
            <consortium name="US DOE Joint Genome Institute (JGI-PGF)"/>
            <person name="Lucas S."/>
            <person name="Copeland A."/>
            <person name="Lapidus A."/>
            <person name="Glavina del Rio T."/>
            <person name="Tice H."/>
            <person name="Bruce D."/>
            <person name="Goodwin L."/>
            <person name="Pitluck S."/>
            <person name="Larimer F."/>
            <person name="Land M.L."/>
            <person name="Hauser L."/>
            <person name="Emerson D."/>
        </authorList>
    </citation>
    <scope>NUCLEOTIDE SEQUENCE [LARGE SCALE GENOMIC DNA]</scope>
    <source>
        <strain evidence="5 6">SW2</strain>
    </source>
</reference>
<dbReference type="CDD" id="cd00090">
    <property type="entry name" value="HTH_ARSR"/>
    <property type="match status" value="1"/>
</dbReference>
<dbReference type="Pfam" id="PF01022">
    <property type="entry name" value="HTH_5"/>
    <property type="match status" value="1"/>
</dbReference>
<dbReference type="Gene3D" id="1.10.10.10">
    <property type="entry name" value="Winged helix-like DNA-binding domain superfamily/Winged helix DNA-binding domain"/>
    <property type="match status" value="1"/>
</dbReference>
<dbReference type="PANTHER" id="PTHR33154:SF28">
    <property type="entry name" value="HTH-TYPE TRANSCRIPTIONAL REGULATOR YGAV-RELATED"/>
    <property type="match status" value="1"/>
</dbReference>
<keyword evidence="6" id="KW-1185">Reference proteome</keyword>
<dbReference type="PROSITE" id="PS50987">
    <property type="entry name" value="HTH_ARSR_2"/>
    <property type="match status" value="1"/>
</dbReference>
<dbReference type="InterPro" id="IPR036388">
    <property type="entry name" value="WH-like_DNA-bd_sf"/>
</dbReference>
<sequence length="99" mass="10886">MLEQAEVTTAFLRAISHPARLVILCRLAEGPANVGDLEAFTGLPQAEVSKHLARLRADGLVAAERLGRARTYALTDMRASRIMRTLYCEFCAPESDQLV</sequence>
<keyword evidence="3" id="KW-0804">Transcription</keyword>
<dbReference type="InterPro" id="IPR001845">
    <property type="entry name" value="HTH_ArsR_DNA-bd_dom"/>
</dbReference>
<evidence type="ECO:0000259" key="4">
    <source>
        <dbReference type="PROSITE" id="PS50987"/>
    </source>
</evidence>
<evidence type="ECO:0000313" key="6">
    <source>
        <dbReference type="Proteomes" id="UP000010121"/>
    </source>
</evidence>
<dbReference type="PRINTS" id="PR00778">
    <property type="entry name" value="HTHARSR"/>
</dbReference>
<gene>
    <name evidence="5" type="ORF">Rsw2DRAFT_3408</name>
</gene>
<feature type="domain" description="HTH arsR-type" evidence="4">
    <location>
        <begin position="1"/>
        <end position="94"/>
    </location>
</feature>
<dbReference type="InterPro" id="IPR036390">
    <property type="entry name" value="WH_DNA-bd_sf"/>
</dbReference>
<organism evidence="5 6">
    <name type="scientific">Rhodobacter ferrooxidans</name>
    <dbReference type="NCBI Taxonomy" id="371731"/>
    <lineage>
        <taxon>Bacteria</taxon>
        <taxon>Pseudomonadati</taxon>
        <taxon>Pseudomonadota</taxon>
        <taxon>Alphaproteobacteria</taxon>
        <taxon>Rhodobacterales</taxon>
        <taxon>Rhodobacter group</taxon>
        <taxon>Rhodobacter</taxon>
    </lineage>
</organism>
<dbReference type="InterPro" id="IPR011991">
    <property type="entry name" value="ArsR-like_HTH"/>
</dbReference>
<dbReference type="PANTHER" id="PTHR33154">
    <property type="entry name" value="TRANSCRIPTIONAL REGULATOR, ARSR FAMILY"/>
    <property type="match status" value="1"/>
</dbReference>
<dbReference type="Proteomes" id="UP000010121">
    <property type="component" value="Unassembled WGS sequence"/>
</dbReference>
<proteinExistence type="predicted"/>
<evidence type="ECO:0000313" key="5">
    <source>
        <dbReference type="EMBL" id="EEW23660.1"/>
    </source>
</evidence>
<comment type="caution">
    <text evidence="5">The sequence shown here is derived from an EMBL/GenBank/DDBJ whole genome shotgun (WGS) entry which is preliminary data.</text>
</comment>